<evidence type="ECO:0000313" key="4">
    <source>
        <dbReference type="Proteomes" id="UP000621856"/>
    </source>
</evidence>
<evidence type="ECO:0000256" key="1">
    <source>
        <dbReference type="SAM" id="SignalP"/>
    </source>
</evidence>
<keyword evidence="1" id="KW-0732">Signal</keyword>
<name>A0A8J3ERK9_9PROT</name>
<feature type="signal peptide" evidence="1">
    <location>
        <begin position="1"/>
        <end position="25"/>
    </location>
</feature>
<dbReference type="RefSeq" id="WP_155140097.1">
    <property type="nucleotide sequence ID" value="NZ_BMGZ01000002.1"/>
</dbReference>
<reference evidence="2" key="1">
    <citation type="journal article" date="2014" name="Int. J. Syst. Evol. Microbiol.">
        <title>Complete genome sequence of Corynebacterium casei LMG S-19264T (=DSM 44701T), isolated from a smear-ripened cheese.</title>
        <authorList>
            <consortium name="US DOE Joint Genome Institute (JGI-PGF)"/>
            <person name="Walter F."/>
            <person name="Albersmeier A."/>
            <person name="Kalinowski J."/>
            <person name="Ruckert C."/>
        </authorList>
    </citation>
    <scope>NUCLEOTIDE SEQUENCE</scope>
    <source>
        <strain evidence="2">CGMCC 1.14984</strain>
    </source>
</reference>
<reference evidence="2" key="3">
    <citation type="submission" date="2020-09" db="EMBL/GenBank/DDBJ databases">
        <authorList>
            <person name="Sun Q."/>
            <person name="Zhou Y."/>
        </authorList>
    </citation>
    <scope>NUCLEOTIDE SEQUENCE</scope>
    <source>
        <strain evidence="2">CGMCC 1.14984</strain>
    </source>
</reference>
<reference evidence="3 5" key="2">
    <citation type="submission" date="2020-02" db="EMBL/GenBank/DDBJ databases">
        <title>Genome sequence of Parvularcula flava strain NH6-79.</title>
        <authorList>
            <person name="Abdul Karim M.H."/>
            <person name="Lam M.Q."/>
            <person name="Chen S.J."/>
            <person name="Yahya A."/>
            <person name="Shahir S."/>
            <person name="Shamsir M.S."/>
            <person name="Chong C.S."/>
        </authorList>
    </citation>
    <scope>NUCLEOTIDE SEQUENCE [LARGE SCALE GENOMIC DNA]</scope>
    <source>
        <strain evidence="3 5">NH6-79</strain>
    </source>
</reference>
<gene>
    <name evidence="3" type="ORF">FF098_010075</name>
    <name evidence="2" type="ORF">GCM10011355_20290</name>
</gene>
<accession>A0A8J3ERK9</accession>
<comment type="caution">
    <text evidence="2">The sequence shown here is derived from an EMBL/GenBank/DDBJ whole genome shotgun (WGS) entry which is preliminary data.</text>
</comment>
<organism evidence="2 4">
    <name type="scientific">Aquisalinus luteolus</name>
    <dbReference type="NCBI Taxonomy" id="1566827"/>
    <lineage>
        <taxon>Bacteria</taxon>
        <taxon>Pseudomonadati</taxon>
        <taxon>Pseudomonadota</taxon>
        <taxon>Alphaproteobacteria</taxon>
        <taxon>Parvularculales</taxon>
        <taxon>Parvularculaceae</taxon>
        <taxon>Aquisalinus</taxon>
    </lineage>
</organism>
<dbReference type="Proteomes" id="UP000818603">
    <property type="component" value="Unassembled WGS sequence"/>
</dbReference>
<protein>
    <submittedName>
        <fullName evidence="2">Uncharacterized protein</fullName>
    </submittedName>
</protein>
<keyword evidence="5" id="KW-1185">Reference proteome</keyword>
<dbReference type="AlphaFoldDB" id="A0A8J3ERK9"/>
<evidence type="ECO:0000313" key="2">
    <source>
        <dbReference type="EMBL" id="GGH97919.1"/>
    </source>
</evidence>
<feature type="chain" id="PRO_5035244955" evidence="1">
    <location>
        <begin position="26"/>
        <end position="221"/>
    </location>
</feature>
<sequence length="221" mass="23912">MTRFSHRLALAVSACLCLSVLPATAQQTRPNLQDFAGVEVQKAEEQQNFAPLIPVAEDLARQRNTTSCFADRADILLLAEGLAIYCDGDVADGSGRLLEYGKFVPQLYILENEAKGALSIDRVLDIAQAASLRNMTGDRQLGESRFLVQGIAPNGSTACPGWAAPVTLARGDTQCRTLTMAQSWAMPPIPKQAVELPPATVRFEVQESRSRPPLQCKRAGC</sequence>
<evidence type="ECO:0000313" key="3">
    <source>
        <dbReference type="EMBL" id="NHK28251.1"/>
    </source>
</evidence>
<dbReference type="EMBL" id="BMGZ01000002">
    <property type="protein sequence ID" value="GGH97919.1"/>
    <property type="molecule type" value="Genomic_DNA"/>
</dbReference>
<evidence type="ECO:0000313" key="5">
    <source>
        <dbReference type="Proteomes" id="UP000818603"/>
    </source>
</evidence>
<proteinExistence type="predicted"/>
<dbReference type="Proteomes" id="UP000621856">
    <property type="component" value="Unassembled WGS sequence"/>
</dbReference>
<dbReference type="EMBL" id="VCJR02000002">
    <property type="protein sequence ID" value="NHK28251.1"/>
    <property type="molecule type" value="Genomic_DNA"/>
</dbReference>